<evidence type="ECO:0000256" key="4">
    <source>
        <dbReference type="ARBA" id="ARBA00022475"/>
    </source>
</evidence>
<dbReference type="InterPro" id="IPR038770">
    <property type="entry name" value="Na+/solute_symporter_sf"/>
</dbReference>
<proteinExistence type="inferred from homology"/>
<feature type="transmembrane region" description="Helical" evidence="8">
    <location>
        <begin position="233"/>
        <end position="258"/>
    </location>
</feature>
<keyword evidence="3" id="KW-0813">Transport</keyword>
<dbReference type="PANTHER" id="PTHR36838">
    <property type="entry name" value="AUXIN EFFLUX CARRIER FAMILY PROTEIN"/>
    <property type="match status" value="1"/>
</dbReference>
<feature type="transmembrane region" description="Helical" evidence="8">
    <location>
        <begin position="99"/>
        <end position="119"/>
    </location>
</feature>
<dbReference type="KEGG" id="dde:Dde_0880"/>
<evidence type="ECO:0000256" key="2">
    <source>
        <dbReference type="ARBA" id="ARBA00010145"/>
    </source>
</evidence>
<dbReference type="AlphaFoldDB" id="Q314G5"/>
<keyword evidence="10" id="KW-1185">Reference proteome</keyword>
<dbReference type="PANTHER" id="PTHR36838:SF3">
    <property type="entry name" value="TRANSPORTER AUXIN EFFLUX CARRIER EC FAMILY"/>
    <property type="match status" value="1"/>
</dbReference>
<dbReference type="Proteomes" id="UP000002710">
    <property type="component" value="Chromosome"/>
</dbReference>
<dbReference type="Gene3D" id="1.20.1530.20">
    <property type="match status" value="1"/>
</dbReference>
<evidence type="ECO:0000256" key="8">
    <source>
        <dbReference type="SAM" id="Phobius"/>
    </source>
</evidence>
<feature type="transmembrane region" description="Helical" evidence="8">
    <location>
        <begin position="195"/>
        <end position="221"/>
    </location>
</feature>
<keyword evidence="4" id="KW-1003">Cell membrane</keyword>
<dbReference type="Pfam" id="PF03547">
    <property type="entry name" value="Mem_trans"/>
    <property type="match status" value="1"/>
</dbReference>
<feature type="transmembrane region" description="Helical" evidence="8">
    <location>
        <begin position="6"/>
        <end position="26"/>
    </location>
</feature>
<name>Q314G5_OLEA2</name>
<evidence type="ECO:0000313" key="9">
    <source>
        <dbReference type="EMBL" id="ABB37681.1"/>
    </source>
</evidence>
<sequence>MLTIFYTIMPVFLLIVLGGVIQRAGWLPRDGAAALNQYVYRIALPALLFIAIAQSSPERLFEGSFIAALLAGLGICYLLSFALFRIFFGARTPLAGFQAFTTTFANAAFLGLPILMALFPDNPDAVLAMGIYTLFTMPFVLTGIAMLELGVERPEGTGRTRMWFSIGASLARNPILIGALAGLAVSLSGTTLPHWLASAAAMLGDTASPCALVAVGMVLAMQLQMSGGPKAQPVYQAVSGVIKLAVHPLLVWVCMRFFNVQGHWVPMGVLLAAMPTGTLAFVLAEAYDTDCANTSASVLLTTVFSFLSISAAMALMS</sequence>
<dbReference type="STRING" id="207559.Dde_0880"/>
<dbReference type="InterPro" id="IPR004776">
    <property type="entry name" value="Mem_transp_PIN-like"/>
</dbReference>
<organism evidence="9 10">
    <name type="scientific">Oleidesulfovibrio alaskensis (strain ATCC BAA-1058 / DSM 17464 / G20)</name>
    <name type="common">Desulfovibrio alaskensis</name>
    <dbReference type="NCBI Taxonomy" id="207559"/>
    <lineage>
        <taxon>Bacteria</taxon>
        <taxon>Pseudomonadati</taxon>
        <taxon>Thermodesulfobacteriota</taxon>
        <taxon>Desulfovibrionia</taxon>
        <taxon>Desulfovibrionales</taxon>
        <taxon>Desulfovibrionaceae</taxon>
        <taxon>Oleidesulfovibrio</taxon>
    </lineage>
</organism>
<feature type="transmembrane region" description="Helical" evidence="8">
    <location>
        <begin position="38"/>
        <end position="57"/>
    </location>
</feature>
<protein>
    <submittedName>
        <fullName evidence="9">Auxin Efflux Carrier</fullName>
    </submittedName>
</protein>
<dbReference type="EMBL" id="CP000112">
    <property type="protein sequence ID" value="ABB37681.1"/>
    <property type="molecule type" value="Genomic_DNA"/>
</dbReference>
<dbReference type="eggNOG" id="COG0679">
    <property type="taxonomic scope" value="Bacteria"/>
</dbReference>
<comment type="similarity">
    <text evidence="2">Belongs to the auxin efflux carrier (TC 2.A.69) family.</text>
</comment>
<dbReference type="GO" id="GO:0005886">
    <property type="term" value="C:plasma membrane"/>
    <property type="evidence" value="ECO:0007669"/>
    <property type="project" value="UniProtKB-SubCell"/>
</dbReference>
<keyword evidence="5 8" id="KW-0812">Transmembrane</keyword>
<dbReference type="HOGENOM" id="CLU_056175_2_1_7"/>
<dbReference type="RefSeq" id="WP_011366929.1">
    <property type="nucleotide sequence ID" value="NC_007519.1"/>
</dbReference>
<dbReference type="GO" id="GO:0055085">
    <property type="term" value="P:transmembrane transport"/>
    <property type="evidence" value="ECO:0007669"/>
    <property type="project" value="InterPro"/>
</dbReference>
<reference evidence="9 10" key="1">
    <citation type="journal article" date="2011" name="J. Bacteriol.">
        <title>Complete genome sequence and updated annotation of Desulfovibrio alaskensis G20.</title>
        <authorList>
            <person name="Hauser L.J."/>
            <person name="Land M.L."/>
            <person name="Brown S.D."/>
            <person name="Larimer F."/>
            <person name="Keller K.L."/>
            <person name="Rapp-Giles B.J."/>
            <person name="Price M.N."/>
            <person name="Lin M."/>
            <person name="Bruce D.C."/>
            <person name="Detter J.C."/>
            <person name="Tapia R."/>
            <person name="Han C.S."/>
            <person name="Goodwin L.A."/>
            <person name="Cheng J.F."/>
            <person name="Pitluck S."/>
            <person name="Copeland A."/>
            <person name="Lucas S."/>
            <person name="Nolan M."/>
            <person name="Lapidus A.L."/>
            <person name="Palumbo A.V."/>
            <person name="Wall J.D."/>
        </authorList>
    </citation>
    <scope>NUCLEOTIDE SEQUENCE [LARGE SCALE GENOMIC DNA]</scope>
    <source>
        <strain evidence="10">ATCC BAA 1058 / DSM 17464 / G20</strain>
    </source>
</reference>
<evidence type="ECO:0000256" key="3">
    <source>
        <dbReference type="ARBA" id="ARBA00022448"/>
    </source>
</evidence>
<comment type="subcellular location">
    <subcellularLocation>
        <location evidence="1">Cell membrane</location>
        <topology evidence="1">Multi-pass membrane protein</topology>
    </subcellularLocation>
</comment>
<evidence type="ECO:0000256" key="7">
    <source>
        <dbReference type="ARBA" id="ARBA00023136"/>
    </source>
</evidence>
<feature type="transmembrane region" description="Helical" evidence="8">
    <location>
        <begin position="264"/>
        <end position="284"/>
    </location>
</feature>
<evidence type="ECO:0000256" key="6">
    <source>
        <dbReference type="ARBA" id="ARBA00022989"/>
    </source>
</evidence>
<gene>
    <name evidence="9" type="ordered locus">Dde_0880</name>
</gene>
<feature type="transmembrane region" description="Helical" evidence="8">
    <location>
        <begin position="170"/>
        <end position="189"/>
    </location>
</feature>
<evidence type="ECO:0000256" key="1">
    <source>
        <dbReference type="ARBA" id="ARBA00004651"/>
    </source>
</evidence>
<evidence type="ECO:0000256" key="5">
    <source>
        <dbReference type="ARBA" id="ARBA00022692"/>
    </source>
</evidence>
<keyword evidence="6 8" id="KW-1133">Transmembrane helix</keyword>
<feature type="transmembrane region" description="Helical" evidence="8">
    <location>
        <begin position="63"/>
        <end position="87"/>
    </location>
</feature>
<feature type="transmembrane region" description="Helical" evidence="8">
    <location>
        <begin position="125"/>
        <end position="149"/>
    </location>
</feature>
<evidence type="ECO:0000313" key="10">
    <source>
        <dbReference type="Proteomes" id="UP000002710"/>
    </source>
</evidence>
<feature type="transmembrane region" description="Helical" evidence="8">
    <location>
        <begin position="296"/>
        <end position="316"/>
    </location>
</feature>
<keyword evidence="7 8" id="KW-0472">Membrane</keyword>
<accession>Q314G5</accession>